<dbReference type="GeneID" id="107801247"/>
<reference evidence="3" key="1">
    <citation type="journal article" date="2014" name="Nat. Commun.">
        <title>The tobacco genome sequence and its comparison with those of tomato and potato.</title>
        <authorList>
            <person name="Sierro N."/>
            <person name="Battey J.N."/>
            <person name="Ouadi S."/>
            <person name="Bakaher N."/>
            <person name="Bovet L."/>
            <person name="Willig A."/>
            <person name="Goepfert S."/>
            <person name="Peitsch M.C."/>
            <person name="Ivanov N.V."/>
        </authorList>
    </citation>
    <scope>NUCLEOTIDE SEQUENCE [LARGE SCALE GENOMIC DNA]</scope>
</reference>
<dbReference type="InterPro" id="IPR044825">
    <property type="entry name" value="GLK1/2-like"/>
</dbReference>
<dbReference type="PANTHER" id="PTHR31312">
    <property type="entry name" value="TRANSCRIPTION ACTIVATOR GLK1"/>
    <property type="match status" value="1"/>
</dbReference>
<evidence type="ECO:0000313" key="4">
    <source>
        <dbReference type="RefSeq" id="XP_016480018.2"/>
    </source>
</evidence>
<dbReference type="GO" id="GO:0005634">
    <property type="term" value="C:nucleus"/>
    <property type="evidence" value="ECO:0000318"/>
    <property type="project" value="GO_Central"/>
</dbReference>
<dbReference type="PaxDb" id="4097-A0A1S4AU45"/>
<dbReference type="Proteomes" id="UP000790787">
    <property type="component" value="Chromosome 12"/>
</dbReference>
<dbReference type="AlphaFoldDB" id="A0A1S4AU45"/>
<evidence type="ECO:0000256" key="1">
    <source>
        <dbReference type="ARBA" id="ARBA00004123"/>
    </source>
</evidence>
<comment type="subcellular location">
    <subcellularLocation>
        <location evidence="1">Nucleus</location>
    </subcellularLocation>
</comment>
<dbReference type="GO" id="GO:0045893">
    <property type="term" value="P:positive regulation of DNA-templated transcription"/>
    <property type="evidence" value="ECO:0000318"/>
    <property type="project" value="GO_Central"/>
</dbReference>
<accession>A0A1S4AU45</accession>
<keyword evidence="2" id="KW-0238">DNA-binding</keyword>
<dbReference type="KEGG" id="nta:107801247"/>
<dbReference type="GO" id="GO:0003700">
    <property type="term" value="F:DNA-binding transcription factor activity"/>
    <property type="evidence" value="ECO:0000318"/>
    <property type="project" value="GO_Central"/>
</dbReference>
<dbReference type="OMA" id="FWHHAYM"/>
<protein>
    <submittedName>
        <fullName evidence="4">Transcription activator GLK2 isoform X1</fullName>
    </submittedName>
</protein>
<sequence length="361" mass="40016">MLTVSPLSYKITKNDMESFTIRGIDDFPEFGDGNLLESIDFDDIFLGINVVNDDELPDLEMDSEILAEFSVSSGDESDHMNIYNTTPPFHVEENNSFRKEVVEKIPSDLNQKSEKSKPKSKENDKCKKSTGQSKNPEGKRKVKKYRAHRKHFLAREAEAEIWSQRKQMYGGAVVVGGGGNREINPWTAASPTMGFPPMTAPPMVPPHFRPLHVWGHPPTDQSMMHMWPKHITPLPPAWASVVPPHSSPPIDPSFWHSHHQRLLNSLAPGTPCFPSPIAPTRFPVSGIPSPAMIKVVPTGARQDLPKPPPNFHPSKESIDAAIGDVLAKPCLPPFPLGLKPPSIDSVLNELQRQGINKIPPT</sequence>
<gene>
    <name evidence="4" type="primary">LOC107801247</name>
</gene>
<evidence type="ECO:0000256" key="2">
    <source>
        <dbReference type="ARBA" id="ARBA00023125"/>
    </source>
</evidence>
<keyword evidence="3" id="KW-1185">Reference proteome</keyword>
<reference evidence="4" key="2">
    <citation type="submission" date="2025-08" db="UniProtKB">
        <authorList>
            <consortium name="RefSeq"/>
        </authorList>
    </citation>
    <scope>IDENTIFICATION</scope>
    <source>
        <tissue evidence="4">Leaf</tissue>
    </source>
</reference>
<dbReference type="STRING" id="4097.A0A1S4AU45"/>
<dbReference type="OrthoDB" id="60033at2759"/>
<evidence type="ECO:0000313" key="3">
    <source>
        <dbReference type="Proteomes" id="UP000790787"/>
    </source>
</evidence>
<dbReference type="RefSeq" id="XP_016480018.2">
    <property type="nucleotide sequence ID" value="XM_016624532.2"/>
</dbReference>
<dbReference type="PANTHER" id="PTHR31312:SF10">
    <property type="entry name" value="TRANSCRIPTION ACTIVATOR GLK1-LIKE ISOFORM X1"/>
    <property type="match status" value="1"/>
</dbReference>
<organism evidence="3 4">
    <name type="scientific">Nicotiana tabacum</name>
    <name type="common">Common tobacco</name>
    <dbReference type="NCBI Taxonomy" id="4097"/>
    <lineage>
        <taxon>Eukaryota</taxon>
        <taxon>Viridiplantae</taxon>
        <taxon>Streptophyta</taxon>
        <taxon>Embryophyta</taxon>
        <taxon>Tracheophyta</taxon>
        <taxon>Spermatophyta</taxon>
        <taxon>Magnoliopsida</taxon>
        <taxon>eudicotyledons</taxon>
        <taxon>Gunneridae</taxon>
        <taxon>Pentapetalae</taxon>
        <taxon>asterids</taxon>
        <taxon>lamiids</taxon>
        <taxon>Solanales</taxon>
        <taxon>Solanaceae</taxon>
        <taxon>Nicotianoideae</taxon>
        <taxon>Nicotianeae</taxon>
        <taxon>Nicotiana</taxon>
    </lineage>
</organism>
<name>A0A1S4AU45_TOBAC</name>
<dbReference type="RefSeq" id="XP_016480018.1">
    <property type="nucleotide sequence ID" value="XM_016624532.1"/>
</dbReference>
<proteinExistence type="predicted"/>
<dbReference type="GO" id="GO:0000976">
    <property type="term" value="F:transcription cis-regulatory region binding"/>
    <property type="evidence" value="ECO:0000318"/>
    <property type="project" value="GO_Central"/>
</dbReference>